<proteinExistence type="predicted"/>
<evidence type="ECO:0000313" key="5">
    <source>
        <dbReference type="EMBL" id="KCZ80413.1"/>
    </source>
</evidence>
<dbReference type="NCBIfam" id="TIGR00231">
    <property type="entry name" value="small_GTP"/>
    <property type="match status" value="1"/>
</dbReference>
<dbReference type="InterPro" id="IPR012675">
    <property type="entry name" value="Beta-grasp_dom_sf"/>
</dbReference>
<name>A0A059EZC9_9MICR</name>
<dbReference type="InterPro" id="IPR006073">
    <property type="entry name" value="GTP-bd"/>
</dbReference>
<dbReference type="InterPro" id="IPR027417">
    <property type="entry name" value="P-loop_NTPase"/>
</dbReference>
<dbReference type="InterPro" id="IPR045001">
    <property type="entry name" value="DRG"/>
</dbReference>
<accession>A0A059EZC9</accession>
<dbReference type="InterPro" id="IPR004095">
    <property type="entry name" value="TGS"/>
</dbReference>
<dbReference type="HOGENOM" id="CLU_044997_0_0_1"/>
<dbReference type="InterPro" id="IPR012676">
    <property type="entry name" value="TGS-like"/>
</dbReference>
<dbReference type="SUPFAM" id="SSF81271">
    <property type="entry name" value="TGS-like"/>
    <property type="match status" value="1"/>
</dbReference>
<keyword evidence="1" id="KW-0547">Nucleotide-binding</keyword>
<evidence type="ECO:0000313" key="6">
    <source>
        <dbReference type="Proteomes" id="UP000030655"/>
    </source>
</evidence>
<dbReference type="Pfam" id="PF16897">
    <property type="entry name" value="MMR_HSR1_Xtn"/>
    <property type="match status" value="1"/>
</dbReference>
<dbReference type="PRINTS" id="PR00326">
    <property type="entry name" value="GTP1OBG"/>
</dbReference>
<keyword evidence="6" id="KW-1185">Reference proteome</keyword>
<dbReference type="CDD" id="cd01896">
    <property type="entry name" value="DRG"/>
    <property type="match status" value="1"/>
</dbReference>
<protein>
    <recommendedName>
        <fullName evidence="7">OBG-type G domain-containing protein</fullName>
    </recommendedName>
</protein>
<dbReference type="OrthoDB" id="603at2759"/>
<evidence type="ECO:0000256" key="2">
    <source>
        <dbReference type="ARBA" id="ARBA00023134"/>
    </source>
</evidence>
<dbReference type="GO" id="GO:0003924">
    <property type="term" value="F:GTPase activity"/>
    <property type="evidence" value="ECO:0007669"/>
    <property type="project" value="InterPro"/>
</dbReference>
<dbReference type="PROSITE" id="PS51880">
    <property type="entry name" value="TGS"/>
    <property type="match status" value="1"/>
</dbReference>
<dbReference type="AlphaFoldDB" id="A0A059EZC9"/>
<dbReference type="PANTHER" id="PTHR43127">
    <property type="entry name" value="DEVELOPMENTALLY-REGULATED GTP-BINDING PROTEIN 2"/>
    <property type="match status" value="1"/>
</dbReference>
<dbReference type="Pfam" id="PF01926">
    <property type="entry name" value="MMR_HSR1"/>
    <property type="match status" value="1"/>
</dbReference>
<sequence length="384" mass="43162">MGIPDKIKEIEDEMARTQKNKATEHHLGLLKARIAKLKLQQIQASSSSGGPGVGFDIRRSGDARVALMGFPSVGKSSILSRLTNTFSLAADYEFTTTDCKAGHLYHDGYKIQLLDLPGIIKDAHKGMGKGRQVISTARSADLIIMVLDISKIEFNKSTKEKKNLVDFDEHVSILENELSKCGIRINQKKKNVVLTINTSGGINIVKTNTNYKCIPDTLIAGILKEYKIFHCLIQVRENISVDDLIDSITNRDRYINCIYVFNKVDKISKDDLFMIGNKKNLTIDDNTCVVSVEKEWNIDGLKDLIIKKLDFIRIYTKKKGNKPDLNNPIVMKRGSTVKDCIYSVHSDLLINFKNATVWGRSVKYMAMKVGLKHVLEDEDVIQIN</sequence>
<evidence type="ECO:0000259" key="4">
    <source>
        <dbReference type="PROSITE" id="PS51880"/>
    </source>
</evidence>
<keyword evidence="2" id="KW-0342">GTP-binding</keyword>
<evidence type="ECO:0000256" key="1">
    <source>
        <dbReference type="ARBA" id="ARBA00022741"/>
    </source>
</evidence>
<gene>
    <name evidence="5" type="ORF">H312_02181</name>
</gene>
<dbReference type="Gene3D" id="3.10.20.30">
    <property type="match status" value="1"/>
</dbReference>
<dbReference type="Gene3D" id="6.10.140.1070">
    <property type="match status" value="2"/>
</dbReference>
<dbReference type="Proteomes" id="UP000030655">
    <property type="component" value="Unassembled WGS sequence"/>
</dbReference>
<dbReference type="VEuPathDB" id="MicrosporidiaDB:H312_02181"/>
<dbReference type="InterPro" id="IPR031167">
    <property type="entry name" value="G_OBG"/>
</dbReference>
<dbReference type="Pfam" id="PF02824">
    <property type="entry name" value="TGS"/>
    <property type="match status" value="1"/>
</dbReference>
<dbReference type="STRING" id="1288291.A0A059EZC9"/>
<organism evidence="5 6">
    <name type="scientific">Anncaliia algerae PRA339</name>
    <dbReference type="NCBI Taxonomy" id="1288291"/>
    <lineage>
        <taxon>Eukaryota</taxon>
        <taxon>Fungi</taxon>
        <taxon>Fungi incertae sedis</taxon>
        <taxon>Microsporidia</taxon>
        <taxon>Tubulinosematoidea</taxon>
        <taxon>Tubulinosematidae</taxon>
        <taxon>Anncaliia</taxon>
    </lineage>
</organism>
<dbReference type="GO" id="GO:1903833">
    <property type="term" value="P:positive regulation of cellular response to amino acid starvation"/>
    <property type="evidence" value="ECO:0007669"/>
    <property type="project" value="UniProtKB-ARBA"/>
</dbReference>
<dbReference type="InterPro" id="IPR031662">
    <property type="entry name" value="GTP-binding_2"/>
</dbReference>
<evidence type="ECO:0008006" key="7">
    <source>
        <dbReference type="Google" id="ProtNLM"/>
    </source>
</evidence>
<evidence type="ECO:0000259" key="3">
    <source>
        <dbReference type="PROSITE" id="PS51710"/>
    </source>
</evidence>
<dbReference type="EMBL" id="KK365182">
    <property type="protein sequence ID" value="KCZ80413.1"/>
    <property type="molecule type" value="Genomic_DNA"/>
</dbReference>
<dbReference type="SUPFAM" id="SSF52540">
    <property type="entry name" value="P-loop containing nucleoside triphosphate hydrolases"/>
    <property type="match status" value="1"/>
</dbReference>
<dbReference type="PROSITE" id="PS51710">
    <property type="entry name" value="G_OBG"/>
    <property type="match status" value="1"/>
</dbReference>
<dbReference type="InterPro" id="IPR005225">
    <property type="entry name" value="Small_GTP-bd"/>
</dbReference>
<feature type="domain" description="TGS" evidence="4">
    <location>
        <begin position="310"/>
        <end position="384"/>
    </location>
</feature>
<feature type="domain" description="OBG-type G" evidence="3">
    <location>
        <begin position="63"/>
        <end position="310"/>
    </location>
</feature>
<reference evidence="6" key="1">
    <citation type="submission" date="2013-02" db="EMBL/GenBank/DDBJ databases">
        <authorList>
            <consortium name="The Broad Institute Genome Sequencing Platform"/>
            <person name="Cuomo C."/>
            <person name="Becnel J."/>
            <person name="Sanscrainte N."/>
            <person name="Walker B."/>
            <person name="Young S.K."/>
            <person name="Zeng Q."/>
            <person name="Gargeya S."/>
            <person name="Fitzgerald M."/>
            <person name="Haas B."/>
            <person name="Abouelleil A."/>
            <person name="Alvarado L."/>
            <person name="Arachchi H.M."/>
            <person name="Berlin A.M."/>
            <person name="Chapman S.B."/>
            <person name="Dewar J."/>
            <person name="Goldberg J."/>
            <person name="Griggs A."/>
            <person name="Gujja S."/>
            <person name="Hansen M."/>
            <person name="Howarth C."/>
            <person name="Imamovic A."/>
            <person name="Larimer J."/>
            <person name="McCowan C."/>
            <person name="Murphy C."/>
            <person name="Neiman D."/>
            <person name="Pearson M."/>
            <person name="Priest M."/>
            <person name="Roberts A."/>
            <person name="Saif S."/>
            <person name="Shea T."/>
            <person name="Sisk P."/>
            <person name="Sykes S."/>
            <person name="Wortman J."/>
            <person name="Nusbaum C."/>
            <person name="Birren B."/>
        </authorList>
    </citation>
    <scope>NUCLEOTIDE SEQUENCE [LARGE SCALE GENOMIC DNA]</scope>
    <source>
        <strain evidence="6">PRA339</strain>
    </source>
</reference>
<dbReference type="GO" id="GO:0005525">
    <property type="term" value="F:GTP binding"/>
    <property type="evidence" value="ECO:0007669"/>
    <property type="project" value="UniProtKB-KW"/>
</dbReference>
<reference evidence="5 6" key="2">
    <citation type="submission" date="2014-03" db="EMBL/GenBank/DDBJ databases">
        <title>The Genome Sequence of Anncaliia algerae insect isolate PRA339.</title>
        <authorList>
            <consortium name="The Broad Institute Genome Sequencing Platform"/>
            <consortium name="The Broad Institute Genome Sequencing Center for Infectious Disease"/>
            <person name="Cuomo C."/>
            <person name="Becnel J."/>
            <person name="Sanscrainte N."/>
            <person name="Walker B."/>
            <person name="Young S.K."/>
            <person name="Zeng Q."/>
            <person name="Gargeya S."/>
            <person name="Fitzgerald M."/>
            <person name="Haas B."/>
            <person name="Abouelleil A."/>
            <person name="Alvarado L."/>
            <person name="Arachchi H.M."/>
            <person name="Berlin A.M."/>
            <person name="Chapman S.B."/>
            <person name="Dewar J."/>
            <person name="Goldberg J."/>
            <person name="Griggs A."/>
            <person name="Gujja S."/>
            <person name="Hansen M."/>
            <person name="Howarth C."/>
            <person name="Imamovic A."/>
            <person name="Larimer J."/>
            <person name="McCowan C."/>
            <person name="Murphy C."/>
            <person name="Neiman D."/>
            <person name="Pearson M."/>
            <person name="Priest M."/>
            <person name="Roberts A."/>
            <person name="Saif S."/>
            <person name="Shea T."/>
            <person name="Sisk P."/>
            <person name="Sykes S."/>
            <person name="Wortman J."/>
            <person name="Nusbaum C."/>
            <person name="Birren B."/>
        </authorList>
    </citation>
    <scope>NUCLEOTIDE SEQUENCE [LARGE SCALE GENOMIC DNA]</scope>
    <source>
        <strain evidence="5 6">PRA339</strain>
    </source>
</reference>
<dbReference type="FunFam" id="3.10.20.30:FF:000003">
    <property type="entry name" value="Developmentally-regulated GTP-binding protein 1"/>
    <property type="match status" value="1"/>
</dbReference>